<dbReference type="PANTHER" id="PTHR42663:SF6">
    <property type="entry name" value="HYDROLASE C777.06C-RELATED"/>
    <property type="match status" value="1"/>
</dbReference>
<accession>A0A5C6RVP0</accession>
<gene>
    <name evidence="2" type="ORF">FRY97_05525</name>
</gene>
<keyword evidence="2" id="KW-0378">Hydrolase</keyword>
<proteinExistence type="predicted"/>
<dbReference type="PANTHER" id="PTHR42663">
    <property type="entry name" value="HYDROLASE C777.06C-RELATED-RELATED"/>
    <property type="match status" value="1"/>
</dbReference>
<dbReference type="Gene3D" id="3.60.15.10">
    <property type="entry name" value="Ribonuclease Z/Hydroxyacylglutathione hydrolase-like"/>
    <property type="match status" value="1"/>
</dbReference>
<dbReference type="Proteomes" id="UP000321580">
    <property type="component" value="Unassembled WGS sequence"/>
</dbReference>
<reference evidence="2 3" key="1">
    <citation type="submission" date="2019-08" db="EMBL/GenBank/DDBJ databases">
        <title>Genome of Phaeodactylibacter luteus.</title>
        <authorList>
            <person name="Bowman J.P."/>
        </authorList>
    </citation>
    <scope>NUCLEOTIDE SEQUENCE [LARGE SCALE GENOMIC DNA]</scope>
    <source>
        <strain evidence="2 3">KCTC 42180</strain>
    </source>
</reference>
<comment type="caution">
    <text evidence="2">The sequence shown here is derived from an EMBL/GenBank/DDBJ whole genome shotgun (WGS) entry which is preliminary data.</text>
</comment>
<dbReference type="GO" id="GO:0016787">
    <property type="term" value="F:hydrolase activity"/>
    <property type="evidence" value="ECO:0007669"/>
    <property type="project" value="UniProtKB-KW"/>
</dbReference>
<dbReference type="SUPFAM" id="SSF56281">
    <property type="entry name" value="Metallo-hydrolase/oxidoreductase"/>
    <property type="match status" value="1"/>
</dbReference>
<protein>
    <submittedName>
        <fullName evidence="2">MBL fold metallo-hydrolase</fullName>
    </submittedName>
</protein>
<evidence type="ECO:0000313" key="3">
    <source>
        <dbReference type="Proteomes" id="UP000321580"/>
    </source>
</evidence>
<dbReference type="InterPro" id="IPR036866">
    <property type="entry name" value="RibonucZ/Hydroxyglut_hydro"/>
</dbReference>
<dbReference type="Pfam" id="PF12706">
    <property type="entry name" value="Lactamase_B_2"/>
    <property type="match status" value="1"/>
</dbReference>
<sequence length="259" mass="28266">MEAQVTLLGTGTSQGVPVIGCTCKVCTSNAPRDRRLRTAALIRAGKQHIAIDCGPDFRAQMLRAGVASLDAILLTHQHNDHIIGLDDVRPFNFKSGADMPVYCTEAVGQELQQRFAYIFETQNRYPGAPQVKLNYIDKSGPFRVGPLEITPVEAMHGRMPVLGFRAGAFAYLTDVKEIAAPERPKLHGLDTLVLSALHHKPHHSHLTLEQAVALAGEIGARQTWFIHMSHHMGLHAEVDASLPPGMNLGYDGLSFSIPL</sequence>
<dbReference type="AlphaFoldDB" id="A0A5C6RVP0"/>
<dbReference type="OrthoDB" id="9781189at2"/>
<dbReference type="SMART" id="SM00849">
    <property type="entry name" value="Lactamase_B"/>
    <property type="match status" value="1"/>
</dbReference>
<organism evidence="2 3">
    <name type="scientific">Phaeodactylibacter luteus</name>
    <dbReference type="NCBI Taxonomy" id="1564516"/>
    <lineage>
        <taxon>Bacteria</taxon>
        <taxon>Pseudomonadati</taxon>
        <taxon>Bacteroidota</taxon>
        <taxon>Saprospiria</taxon>
        <taxon>Saprospirales</taxon>
        <taxon>Haliscomenobacteraceae</taxon>
        <taxon>Phaeodactylibacter</taxon>
    </lineage>
</organism>
<keyword evidence="3" id="KW-1185">Reference proteome</keyword>
<evidence type="ECO:0000313" key="2">
    <source>
        <dbReference type="EMBL" id="TXB66273.1"/>
    </source>
</evidence>
<feature type="domain" description="Metallo-beta-lactamase" evidence="1">
    <location>
        <begin position="36"/>
        <end position="230"/>
    </location>
</feature>
<dbReference type="EMBL" id="VOOR01000008">
    <property type="protein sequence ID" value="TXB66273.1"/>
    <property type="molecule type" value="Genomic_DNA"/>
</dbReference>
<evidence type="ECO:0000259" key="1">
    <source>
        <dbReference type="SMART" id="SM00849"/>
    </source>
</evidence>
<dbReference type="CDD" id="cd16279">
    <property type="entry name" value="metallo-hydrolase-like_MBL-fold"/>
    <property type="match status" value="1"/>
</dbReference>
<dbReference type="InterPro" id="IPR001279">
    <property type="entry name" value="Metallo-B-lactamas"/>
</dbReference>
<name>A0A5C6RVP0_9BACT</name>